<dbReference type="Pfam" id="PF01904">
    <property type="entry name" value="DUF72"/>
    <property type="match status" value="1"/>
</dbReference>
<reference evidence="1 2" key="1">
    <citation type="submission" date="2018-04" db="EMBL/GenBank/DDBJ databases">
        <title>Massilia violaceinigra sp. nov., a novel purple-pigmented bacterium isolated from Tianshan glacier, Xinjiang, China.</title>
        <authorList>
            <person name="Wang H."/>
        </authorList>
    </citation>
    <scope>NUCLEOTIDE SEQUENCE [LARGE SCALE GENOMIC DNA]</scope>
    <source>
        <strain evidence="1 2">B448-2</strain>
    </source>
</reference>
<dbReference type="Gene3D" id="3.20.20.410">
    <property type="entry name" value="Protein of unknown function UPF0759"/>
    <property type="match status" value="1"/>
</dbReference>
<gene>
    <name evidence="1" type="ORF">C7C56_018750</name>
</gene>
<dbReference type="PANTHER" id="PTHR30348:SF4">
    <property type="entry name" value="DUF72 DOMAIN-CONTAINING PROTEIN"/>
    <property type="match status" value="1"/>
</dbReference>
<dbReference type="PANTHER" id="PTHR30348">
    <property type="entry name" value="UNCHARACTERIZED PROTEIN YECE"/>
    <property type="match status" value="1"/>
</dbReference>
<comment type="caution">
    <text evidence="1">The sequence shown here is derived from an EMBL/GenBank/DDBJ whole genome shotgun (WGS) entry which is preliminary data.</text>
</comment>
<dbReference type="AlphaFoldDB" id="A0A2U2HHD6"/>
<dbReference type="InterPro" id="IPR036520">
    <property type="entry name" value="UPF0759_sf"/>
</dbReference>
<sequence length="318" mass="36302">MDEICIGISGWRYEPWRGVFYPGCLTRERELAFASRALSTIEINGSFYSLQRPASYAAWYEATAPRFRFSVKGNRFITHILRLRGIDAPLANVFASGVLALREKLGPCLWQFPPNFTFDPERMVYFLSLLPHDTEQALTLARKHEPRMDGRSFLEIDKKRPLRHAVEIRHESFNAPAFIALLRRHRVALVVADTAGKWPCLEDVTSDFMYLRLHGDADLYASGYTDEALERWAARIRTWCAGGQPDDAHLASDKAPPKRASRDLFCYFDNDVKVRAPFDARRLMRRLGLADERFDLPALLARVQPEKAAGRARADGGR</sequence>
<evidence type="ECO:0000313" key="2">
    <source>
        <dbReference type="Proteomes" id="UP000241421"/>
    </source>
</evidence>
<dbReference type="SUPFAM" id="SSF117396">
    <property type="entry name" value="TM1631-like"/>
    <property type="match status" value="1"/>
</dbReference>
<accession>A0A2U2HHD6</accession>
<dbReference type="Proteomes" id="UP000241421">
    <property type="component" value="Unassembled WGS sequence"/>
</dbReference>
<evidence type="ECO:0000313" key="1">
    <source>
        <dbReference type="EMBL" id="PWF45044.1"/>
    </source>
</evidence>
<name>A0A2U2HHD6_9BURK</name>
<dbReference type="OrthoDB" id="9780310at2"/>
<dbReference type="RefSeq" id="WP_106758886.1">
    <property type="nucleotide sequence ID" value="NZ_PXWF02000259.1"/>
</dbReference>
<proteinExistence type="predicted"/>
<dbReference type="InterPro" id="IPR002763">
    <property type="entry name" value="DUF72"/>
</dbReference>
<keyword evidence="2" id="KW-1185">Reference proteome</keyword>
<protein>
    <submittedName>
        <fullName evidence="1">DUF72 domain-containing protein</fullName>
    </submittedName>
</protein>
<dbReference type="EMBL" id="PXWF02000259">
    <property type="protein sequence ID" value="PWF45044.1"/>
    <property type="molecule type" value="Genomic_DNA"/>
</dbReference>
<organism evidence="1 2">
    <name type="scientific">Massilia glaciei</name>
    <dbReference type="NCBI Taxonomy" id="1524097"/>
    <lineage>
        <taxon>Bacteria</taxon>
        <taxon>Pseudomonadati</taxon>
        <taxon>Pseudomonadota</taxon>
        <taxon>Betaproteobacteria</taxon>
        <taxon>Burkholderiales</taxon>
        <taxon>Oxalobacteraceae</taxon>
        <taxon>Telluria group</taxon>
        <taxon>Massilia</taxon>
    </lineage>
</organism>